<dbReference type="InterPro" id="IPR050237">
    <property type="entry name" value="ATP-dep_AMP-bd_enzyme"/>
</dbReference>
<reference evidence="2" key="2">
    <citation type="submission" date="2020-02" db="EMBL/GenBank/DDBJ databases">
        <authorList>
            <person name="Gilchrist C.L.M."/>
            <person name="Chooi Y.-H."/>
        </authorList>
    </citation>
    <scope>NUCLEOTIDE SEQUENCE</scope>
    <source>
        <strain evidence="2">MST-FP2251</strain>
    </source>
</reference>
<dbReference type="InterPro" id="IPR020845">
    <property type="entry name" value="AMP-binding_CS"/>
</dbReference>
<dbReference type="InterPro" id="IPR045851">
    <property type="entry name" value="AMP-bd_C_sf"/>
</dbReference>
<dbReference type="InterPro" id="IPR000873">
    <property type="entry name" value="AMP-dep_synth/lig_dom"/>
</dbReference>
<dbReference type="Gene3D" id="3.30.300.30">
    <property type="match status" value="1"/>
</dbReference>
<dbReference type="InterPro" id="IPR042099">
    <property type="entry name" value="ANL_N_sf"/>
</dbReference>
<dbReference type="EMBL" id="VCAU01000062">
    <property type="protein sequence ID" value="KAF9887372.1"/>
    <property type="molecule type" value="Genomic_DNA"/>
</dbReference>
<dbReference type="SUPFAM" id="SSF56801">
    <property type="entry name" value="Acetyl-CoA synthetase-like"/>
    <property type="match status" value="2"/>
</dbReference>
<dbReference type="PANTHER" id="PTHR43767:SF1">
    <property type="entry name" value="NONRIBOSOMAL PEPTIDE SYNTHASE PES1 (EUROFUNG)-RELATED"/>
    <property type="match status" value="1"/>
</dbReference>
<dbReference type="PROSITE" id="PS00455">
    <property type="entry name" value="AMP_BINDING"/>
    <property type="match status" value="1"/>
</dbReference>
<dbReference type="GO" id="GO:0016878">
    <property type="term" value="F:acid-thiol ligase activity"/>
    <property type="evidence" value="ECO:0007669"/>
    <property type="project" value="UniProtKB-ARBA"/>
</dbReference>
<evidence type="ECO:0000313" key="2">
    <source>
        <dbReference type="EMBL" id="KAF9887372.1"/>
    </source>
</evidence>
<evidence type="ECO:0000259" key="1">
    <source>
        <dbReference type="Pfam" id="PF00501"/>
    </source>
</evidence>
<gene>
    <name evidence="2" type="ORF">FE257_010227</name>
</gene>
<comment type="caution">
    <text evidence="2">The sequence shown here is derived from an EMBL/GenBank/DDBJ whole genome shotgun (WGS) entry which is preliminary data.</text>
</comment>
<dbReference type="Proteomes" id="UP001194746">
    <property type="component" value="Unassembled WGS sequence"/>
</dbReference>
<dbReference type="Gene3D" id="3.40.50.12780">
    <property type="entry name" value="N-terminal domain of ligase-like"/>
    <property type="match status" value="1"/>
</dbReference>
<dbReference type="PANTHER" id="PTHR43767">
    <property type="entry name" value="LONG-CHAIN-FATTY-ACID--COA LIGASE"/>
    <property type="match status" value="1"/>
</dbReference>
<accession>A0AAD4CKQ3</accession>
<keyword evidence="3" id="KW-1185">Reference proteome</keyword>
<protein>
    <recommendedName>
        <fullName evidence="1">AMP-dependent synthetase/ligase domain-containing protein</fullName>
    </recommendedName>
</protein>
<proteinExistence type="predicted"/>
<feature type="domain" description="AMP-dependent synthetase/ligase" evidence="1">
    <location>
        <begin position="80"/>
        <end position="360"/>
    </location>
</feature>
<evidence type="ECO:0000313" key="3">
    <source>
        <dbReference type="Proteomes" id="UP001194746"/>
    </source>
</evidence>
<organism evidence="2 3">
    <name type="scientific">Aspergillus nanangensis</name>
    <dbReference type="NCBI Taxonomy" id="2582783"/>
    <lineage>
        <taxon>Eukaryota</taxon>
        <taxon>Fungi</taxon>
        <taxon>Dikarya</taxon>
        <taxon>Ascomycota</taxon>
        <taxon>Pezizomycotina</taxon>
        <taxon>Eurotiomycetes</taxon>
        <taxon>Eurotiomycetidae</taxon>
        <taxon>Eurotiales</taxon>
        <taxon>Aspergillaceae</taxon>
        <taxon>Aspergillus</taxon>
        <taxon>Aspergillus subgen. Circumdati</taxon>
    </lineage>
</organism>
<dbReference type="AlphaFoldDB" id="A0AAD4CKQ3"/>
<dbReference type="Pfam" id="PF00501">
    <property type="entry name" value="AMP-binding"/>
    <property type="match status" value="1"/>
</dbReference>
<sequence>MTTDIPTLEIPNEPHFRRFMEHYEEDPNRILLQDKLHTIKASFNQFIRDVYATCQELLGNGVSSMMDGKNTIEEESPYICIQSALTYDYAVAAFAALAIGKAIVPLNPNILPEESLHFLLRCKSTILLTPLENLNLGHEIQKYAASRGHGIHVVPIQIQSHHAVKAIFDDNNIIPPSRPSLVLFTSGSTGPPKGVVHSRRVFDWYIPNLPGVALVHGNTQWISGACSIIWNIFNGCSQEIVRTDVNVFWERLREGGVNYMAGSPRVWVAMMRYFQQHLDHLPTNQRDKYITGVQNLHTGLTSGSSTPLSHLRFWRDLGRPLTIAYGGTETVSATGTDEETNPDLENCIGRPFPDVDMKLAKGDHAISMTRSQQDKPLPRMGILKLVMLPVSRAMIMCIVEEPLQIVSLLTHTLIENRSNLTVQVFKYYIWFIPVVELELKLGEVQGVLEGYIIPVPDEQCNHRAAALVRLMPADDDNPQQRFNLQYLRSQLSNKVPTYMLPTALRVVGSGETVPKTPFSDKVIRKKAAEKYFPVADGAIYPDEVEVWREDPFTMEEKKPWGWAGLA</sequence>
<name>A0AAD4CKQ3_ASPNN</name>
<reference evidence="2" key="1">
    <citation type="journal article" date="2019" name="Beilstein J. Org. Chem.">
        <title>Nanangenines: drimane sesquiterpenoids as the dominant metabolite cohort of a novel Australian fungus, Aspergillus nanangensis.</title>
        <authorList>
            <person name="Lacey H.J."/>
            <person name="Gilchrist C.L.M."/>
            <person name="Crombie A."/>
            <person name="Kalaitzis J.A."/>
            <person name="Vuong D."/>
            <person name="Rutledge P.J."/>
            <person name="Turner P."/>
            <person name="Pitt J.I."/>
            <person name="Lacey E."/>
            <person name="Chooi Y.H."/>
            <person name="Piggott A.M."/>
        </authorList>
    </citation>
    <scope>NUCLEOTIDE SEQUENCE</scope>
    <source>
        <strain evidence="2">MST-FP2251</strain>
    </source>
</reference>